<dbReference type="InterPro" id="IPR029069">
    <property type="entry name" value="HotDog_dom_sf"/>
</dbReference>
<dbReference type="NCBIfam" id="TIGR02447">
    <property type="entry name" value="yiiD_Cterm"/>
    <property type="match status" value="1"/>
</dbReference>
<sequence>MDACYRLERLILETIPLARAMDLKVVEFDEARLALSAPLAANVNDKGCAFGGSLISLMTLACWGLIMLKLQEAGLKADVYVQDSEIKYLAPVWDELIAESHLDSSQNWPEFVGQLQAKGKARVTMHAEVTAIEGGGVACRFTGQFVAKRQGT</sequence>
<reference evidence="2 3" key="1">
    <citation type="submission" date="2018-03" db="EMBL/GenBank/DDBJ databases">
        <title>Ahniella affigens gen. nov., sp. nov., a gammaproteobacterium isolated from sandy soil near a stream.</title>
        <authorList>
            <person name="Ko Y."/>
            <person name="Kim J.-H."/>
        </authorList>
    </citation>
    <scope>NUCLEOTIDE SEQUENCE [LARGE SCALE GENOMIC DNA]</scope>
    <source>
        <strain evidence="2 3">D13</strain>
    </source>
</reference>
<proteinExistence type="predicted"/>
<evidence type="ECO:0000313" key="2">
    <source>
        <dbReference type="EMBL" id="AVP99962.1"/>
    </source>
</evidence>
<dbReference type="InterPro" id="IPR012660">
    <property type="entry name" value="YiiD_C"/>
</dbReference>
<dbReference type="KEGG" id="xba:C7S18_01630"/>
<dbReference type="CDD" id="cd03440">
    <property type="entry name" value="hot_dog"/>
    <property type="match status" value="1"/>
</dbReference>
<feature type="domain" description="Thioesterase putative" evidence="1">
    <location>
        <begin position="6"/>
        <end position="148"/>
    </location>
</feature>
<protein>
    <submittedName>
        <fullName evidence="2">Thioesterase</fullName>
    </submittedName>
</protein>
<dbReference type="Pfam" id="PF09500">
    <property type="entry name" value="YiiD_C"/>
    <property type="match status" value="1"/>
</dbReference>
<evidence type="ECO:0000259" key="1">
    <source>
        <dbReference type="Pfam" id="PF09500"/>
    </source>
</evidence>
<dbReference type="SUPFAM" id="SSF54637">
    <property type="entry name" value="Thioesterase/thiol ester dehydrase-isomerase"/>
    <property type="match status" value="1"/>
</dbReference>
<dbReference type="Proteomes" id="UP000241074">
    <property type="component" value="Chromosome"/>
</dbReference>
<dbReference type="RefSeq" id="WP_106893881.1">
    <property type="nucleotide sequence ID" value="NZ_CP027860.1"/>
</dbReference>
<keyword evidence="3" id="KW-1185">Reference proteome</keyword>
<name>A0A2P1PYN7_9GAMM</name>
<gene>
    <name evidence="2" type="ORF">C7S18_01630</name>
</gene>
<organism evidence="2 3">
    <name type="scientific">Ahniella affigens</name>
    <dbReference type="NCBI Taxonomy" id="2021234"/>
    <lineage>
        <taxon>Bacteria</taxon>
        <taxon>Pseudomonadati</taxon>
        <taxon>Pseudomonadota</taxon>
        <taxon>Gammaproteobacteria</taxon>
        <taxon>Lysobacterales</taxon>
        <taxon>Rhodanobacteraceae</taxon>
        <taxon>Ahniella</taxon>
    </lineage>
</organism>
<dbReference type="AlphaFoldDB" id="A0A2P1PYN7"/>
<evidence type="ECO:0000313" key="3">
    <source>
        <dbReference type="Proteomes" id="UP000241074"/>
    </source>
</evidence>
<reference evidence="2 3" key="2">
    <citation type="submission" date="2018-03" db="EMBL/GenBank/DDBJ databases">
        <authorList>
            <person name="Keele B.F."/>
        </authorList>
    </citation>
    <scope>NUCLEOTIDE SEQUENCE [LARGE SCALE GENOMIC DNA]</scope>
    <source>
        <strain evidence="2 3">D13</strain>
    </source>
</reference>
<dbReference type="EMBL" id="CP027860">
    <property type="protein sequence ID" value="AVP99962.1"/>
    <property type="molecule type" value="Genomic_DNA"/>
</dbReference>
<dbReference type="Gene3D" id="3.10.129.10">
    <property type="entry name" value="Hotdog Thioesterase"/>
    <property type="match status" value="1"/>
</dbReference>
<dbReference type="OrthoDB" id="572024at2"/>
<accession>A0A2P1PYN7</accession>